<accession>A0A0F8ZJA8</accession>
<reference evidence="1" key="1">
    <citation type="journal article" date="2015" name="Nature">
        <title>Complex archaea that bridge the gap between prokaryotes and eukaryotes.</title>
        <authorList>
            <person name="Spang A."/>
            <person name="Saw J.H."/>
            <person name="Jorgensen S.L."/>
            <person name="Zaremba-Niedzwiedzka K."/>
            <person name="Martijn J."/>
            <person name="Lind A.E."/>
            <person name="van Eijk R."/>
            <person name="Schleper C."/>
            <person name="Guy L."/>
            <person name="Ettema T.J."/>
        </authorList>
    </citation>
    <scope>NUCLEOTIDE SEQUENCE</scope>
</reference>
<evidence type="ECO:0000313" key="1">
    <source>
        <dbReference type="EMBL" id="KKK60046.1"/>
    </source>
</evidence>
<sequence length="75" mass="7929">MVVMAIKVKCMVCGQDDERPDDKPLSPGVGHICMKCVEPDWEGECENCGATPVVPLTGLCGPCTFGEASTANGNW</sequence>
<gene>
    <name evidence="1" type="ORF">LCGC14_3028280</name>
</gene>
<proteinExistence type="predicted"/>
<organism evidence="1">
    <name type="scientific">marine sediment metagenome</name>
    <dbReference type="NCBI Taxonomy" id="412755"/>
    <lineage>
        <taxon>unclassified sequences</taxon>
        <taxon>metagenomes</taxon>
        <taxon>ecological metagenomes</taxon>
    </lineage>
</organism>
<dbReference type="AlphaFoldDB" id="A0A0F8ZJA8"/>
<protein>
    <submittedName>
        <fullName evidence="1">Uncharacterized protein</fullName>
    </submittedName>
</protein>
<comment type="caution">
    <text evidence="1">The sequence shown here is derived from an EMBL/GenBank/DDBJ whole genome shotgun (WGS) entry which is preliminary data.</text>
</comment>
<name>A0A0F8ZJA8_9ZZZZ</name>
<dbReference type="EMBL" id="LAZR01063165">
    <property type="protein sequence ID" value="KKK60046.1"/>
    <property type="molecule type" value="Genomic_DNA"/>
</dbReference>